<evidence type="ECO:0000259" key="5">
    <source>
        <dbReference type="PROSITE" id="PS50097"/>
    </source>
</evidence>
<dbReference type="InterPro" id="IPR000210">
    <property type="entry name" value="BTB/POZ_dom"/>
</dbReference>
<comment type="caution">
    <text evidence="8">The sequence shown here is derived from an EMBL/GenBank/DDBJ whole genome shotgun (WGS) entry which is preliminary data.</text>
</comment>
<evidence type="ECO:0008006" key="10">
    <source>
        <dbReference type="Google" id="ProtNLM"/>
    </source>
</evidence>
<dbReference type="GO" id="GO:0008270">
    <property type="term" value="F:zinc ion binding"/>
    <property type="evidence" value="ECO:0007669"/>
    <property type="project" value="UniProtKB-KW"/>
</dbReference>
<dbReference type="Gene3D" id="3.30.710.10">
    <property type="entry name" value="Potassium Channel Kv1.1, Chain A"/>
    <property type="match status" value="1"/>
</dbReference>
<dbReference type="GO" id="GO:0005737">
    <property type="term" value="C:cytoplasm"/>
    <property type="evidence" value="ECO:0007669"/>
    <property type="project" value="TreeGrafter"/>
</dbReference>
<evidence type="ECO:0000259" key="7">
    <source>
        <dbReference type="PROSITE" id="PS51886"/>
    </source>
</evidence>
<dbReference type="Proteomes" id="UP000247702">
    <property type="component" value="Unassembled WGS sequence"/>
</dbReference>
<dbReference type="PANTHER" id="PTHR46306">
    <property type="entry name" value="BTB/POZ DOMAIN-CONTAINING PROTEIN 9"/>
    <property type="match status" value="1"/>
</dbReference>
<dbReference type="Gene3D" id="1.25.40.420">
    <property type="match status" value="1"/>
</dbReference>
<dbReference type="Gene3D" id="3.30.60.90">
    <property type="match status" value="2"/>
</dbReference>
<evidence type="ECO:0000256" key="1">
    <source>
        <dbReference type="ARBA" id="ARBA00022723"/>
    </source>
</evidence>
<dbReference type="Pfam" id="PF07707">
    <property type="entry name" value="BACK"/>
    <property type="match status" value="1"/>
</dbReference>
<dbReference type="SUPFAM" id="SSF54695">
    <property type="entry name" value="POZ domain"/>
    <property type="match status" value="1"/>
</dbReference>
<proteinExistence type="predicted"/>
<dbReference type="CDD" id="cd02249">
    <property type="entry name" value="ZZ"/>
    <property type="match status" value="1"/>
</dbReference>
<feature type="domain" description="BTB" evidence="5">
    <location>
        <begin position="24"/>
        <end position="97"/>
    </location>
</feature>
<feature type="domain" description="TLDc" evidence="7">
    <location>
        <begin position="292"/>
        <end position="443"/>
    </location>
</feature>
<evidence type="ECO:0000256" key="3">
    <source>
        <dbReference type="ARBA" id="ARBA00022833"/>
    </source>
</evidence>
<dbReference type="Pfam" id="PF00651">
    <property type="entry name" value="BTB"/>
    <property type="match status" value="1"/>
</dbReference>
<protein>
    <recommendedName>
        <fullName evidence="10">BTB domain-containing protein</fullName>
    </recommendedName>
</protein>
<dbReference type="InterPro" id="IPR011705">
    <property type="entry name" value="BACK"/>
</dbReference>
<gene>
    <name evidence="8" type="ORF">RclHR1_03620014</name>
</gene>
<organism evidence="8 9">
    <name type="scientific">Rhizophagus clarus</name>
    <dbReference type="NCBI Taxonomy" id="94130"/>
    <lineage>
        <taxon>Eukaryota</taxon>
        <taxon>Fungi</taxon>
        <taxon>Fungi incertae sedis</taxon>
        <taxon>Mucoromycota</taxon>
        <taxon>Glomeromycotina</taxon>
        <taxon>Glomeromycetes</taxon>
        <taxon>Glomerales</taxon>
        <taxon>Glomeraceae</taxon>
        <taxon>Rhizophagus</taxon>
    </lineage>
</organism>
<dbReference type="SMART" id="SM00225">
    <property type="entry name" value="BTB"/>
    <property type="match status" value="1"/>
</dbReference>
<dbReference type="AlphaFoldDB" id="A0A2Z6RBE5"/>
<evidence type="ECO:0000313" key="9">
    <source>
        <dbReference type="Proteomes" id="UP000247702"/>
    </source>
</evidence>
<dbReference type="InterPro" id="IPR052407">
    <property type="entry name" value="BTB_POZ_domain_cont_9"/>
</dbReference>
<name>A0A2Z6RBE5_9GLOM</name>
<keyword evidence="1" id="KW-0479">Metal-binding</keyword>
<evidence type="ECO:0000259" key="6">
    <source>
        <dbReference type="PROSITE" id="PS50135"/>
    </source>
</evidence>
<evidence type="ECO:0000313" key="8">
    <source>
        <dbReference type="EMBL" id="GBB99765.1"/>
    </source>
</evidence>
<keyword evidence="3" id="KW-0862">Zinc</keyword>
<dbReference type="CDD" id="cd18186">
    <property type="entry name" value="BTB_POZ_ZBTB_KLHL-like"/>
    <property type="match status" value="1"/>
</dbReference>
<dbReference type="Pfam" id="PF07534">
    <property type="entry name" value="TLD"/>
    <property type="match status" value="1"/>
</dbReference>
<dbReference type="PROSITE" id="PS01357">
    <property type="entry name" value="ZF_ZZ_1"/>
    <property type="match status" value="1"/>
</dbReference>
<sequence>MDEGIFLPRLSQNLLKILDDDEYYDITIEVGSDPYVKIFRAHMVVLNYRSTYLQRILSTNRKKNDGTLTHVKLPNILPEIFQIILRYIYGGRLSLKDCDTLDIIKILIAANELNLQELVGYLQIYMIKKNKNWMEQNFNLVYKTCFENNSFLELQKYCNNFISKEPDKILKSINFSSIPEKLLISIIQNINLQMSEIQVWKYVIKWGLAKNPEFPSDPASFSKEDFNVLKNTLQQFIPFIKFNNLTSKEFSDEILPYKKVLPKELYKELLKKFLNLHPDSKLTDNLKNIDSKIITFQHVELISRWIDKLNSTDELTSTYEFKLILRGSRDGFTPDKFHEICDNQSCTLTIIKVKGNNQILRGYNPIEWKSERSFVTAKDSFIFSFKNGVDVNEHILSRIVNENYAIFNDLTYGPSFGGADLILRGDSGHCMKDSYEKQIRGASSETVLHYGIICDCCNYTIRGERWKCTSCKIYDLCQDCKPKLYIHLHPEDHEFKLMPHSDTSDFAPQFSVHYDVTCDSCKSKIQGMRWECTFCENYDLCQDCKSKLPNVDDHPNNHMFQPIGYPEVYGMSDDSEAICDYCESVCFDNICYECANGEFSVEEYELFQITKK</sequence>
<keyword evidence="2 4" id="KW-0863">Zinc-finger</keyword>
<dbReference type="CDD" id="cd02340">
    <property type="entry name" value="ZZ_NBR1_like"/>
    <property type="match status" value="1"/>
</dbReference>
<dbReference type="InterPro" id="IPR006571">
    <property type="entry name" value="TLDc_dom"/>
</dbReference>
<dbReference type="SUPFAM" id="SSF57850">
    <property type="entry name" value="RING/U-box"/>
    <property type="match status" value="2"/>
</dbReference>
<accession>A0A2Z6RBE5</accession>
<feature type="domain" description="ZZ-type" evidence="6">
    <location>
        <begin position="513"/>
        <end position="568"/>
    </location>
</feature>
<dbReference type="PROSITE" id="PS50097">
    <property type="entry name" value="BTB"/>
    <property type="match status" value="1"/>
</dbReference>
<dbReference type="SMART" id="SM00291">
    <property type="entry name" value="ZnF_ZZ"/>
    <property type="match status" value="2"/>
</dbReference>
<reference evidence="8 9" key="1">
    <citation type="submission" date="2017-11" db="EMBL/GenBank/DDBJ databases">
        <title>The genome of Rhizophagus clarus HR1 reveals common genetic basis of auxotrophy among arbuscular mycorrhizal fungi.</title>
        <authorList>
            <person name="Kobayashi Y."/>
        </authorList>
    </citation>
    <scope>NUCLEOTIDE SEQUENCE [LARGE SCALE GENOMIC DNA]</scope>
    <source>
        <strain evidence="8 9">HR1</strain>
    </source>
</reference>
<dbReference type="PROSITE" id="PS51886">
    <property type="entry name" value="TLDC"/>
    <property type="match status" value="1"/>
</dbReference>
<dbReference type="Pfam" id="PF00569">
    <property type="entry name" value="ZZ"/>
    <property type="match status" value="2"/>
</dbReference>
<dbReference type="EMBL" id="BEXD01002913">
    <property type="protein sequence ID" value="GBB99765.1"/>
    <property type="molecule type" value="Genomic_DNA"/>
</dbReference>
<dbReference type="InterPro" id="IPR011333">
    <property type="entry name" value="SKP1/BTB/POZ_sf"/>
</dbReference>
<evidence type="ECO:0000256" key="2">
    <source>
        <dbReference type="ARBA" id="ARBA00022771"/>
    </source>
</evidence>
<dbReference type="InterPro" id="IPR043145">
    <property type="entry name" value="Znf_ZZ_sf"/>
</dbReference>
<dbReference type="InterPro" id="IPR000433">
    <property type="entry name" value="Znf_ZZ"/>
</dbReference>
<feature type="domain" description="ZZ-type" evidence="6">
    <location>
        <begin position="449"/>
        <end position="503"/>
    </location>
</feature>
<evidence type="ECO:0000256" key="4">
    <source>
        <dbReference type="PROSITE-ProRule" id="PRU00228"/>
    </source>
</evidence>
<dbReference type="PANTHER" id="PTHR46306:SF1">
    <property type="entry name" value="BTB_POZ DOMAIN-CONTAINING PROTEIN 9"/>
    <property type="match status" value="1"/>
</dbReference>
<keyword evidence="9" id="KW-1185">Reference proteome</keyword>
<dbReference type="PROSITE" id="PS50135">
    <property type="entry name" value="ZF_ZZ_2"/>
    <property type="match status" value="2"/>
</dbReference>